<dbReference type="EMBL" id="CM046393">
    <property type="protein sequence ID" value="KAI8552501.1"/>
    <property type="molecule type" value="Genomic_DNA"/>
</dbReference>
<evidence type="ECO:0000313" key="2">
    <source>
        <dbReference type="Proteomes" id="UP001062846"/>
    </source>
</evidence>
<proteinExistence type="predicted"/>
<comment type="caution">
    <text evidence="1">The sequence shown here is derived from an EMBL/GenBank/DDBJ whole genome shotgun (WGS) entry which is preliminary data.</text>
</comment>
<keyword evidence="2" id="KW-1185">Reference proteome</keyword>
<dbReference type="Proteomes" id="UP001062846">
    <property type="component" value="Chromosome 6"/>
</dbReference>
<reference evidence="1" key="1">
    <citation type="submission" date="2022-02" db="EMBL/GenBank/DDBJ databases">
        <title>Plant Genome Project.</title>
        <authorList>
            <person name="Zhang R.-G."/>
        </authorList>
    </citation>
    <scope>NUCLEOTIDE SEQUENCE</scope>
    <source>
        <strain evidence="1">AT1</strain>
    </source>
</reference>
<accession>A0ACC0NI09</accession>
<evidence type="ECO:0000313" key="1">
    <source>
        <dbReference type="EMBL" id="KAI8552501.1"/>
    </source>
</evidence>
<organism evidence="1 2">
    <name type="scientific">Rhododendron molle</name>
    <name type="common">Chinese azalea</name>
    <name type="synonym">Azalea mollis</name>
    <dbReference type="NCBI Taxonomy" id="49168"/>
    <lineage>
        <taxon>Eukaryota</taxon>
        <taxon>Viridiplantae</taxon>
        <taxon>Streptophyta</taxon>
        <taxon>Embryophyta</taxon>
        <taxon>Tracheophyta</taxon>
        <taxon>Spermatophyta</taxon>
        <taxon>Magnoliopsida</taxon>
        <taxon>eudicotyledons</taxon>
        <taxon>Gunneridae</taxon>
        <taxon>Pentapetalae</taxon>
        <taxon>asterids</taxon>
        <taxon>Ericales</taxon>
        <taxon>Ericaceae</taxon>
        <taxon>Ericoideae</taxon>
        <taxon>Rhodoreae</taxon>
        <taxon>Rhododendron</taxon>
    </lineage>
</organism>
<protein>
    <submittedName>
        <fullName evidence="1">Uncharacterized protein</fullName>
    </submittedName>
</protein>
<sequence>MALIYLGTSFLSSSWQIWKDRNKKSFENIETPSYISARNIIAYSQEIVEAFKSPLIMGSQQACLTPWLNPSAGNIELNTDGCWYERNGRGGFGGLFRDHKGDWIMGYYGMRTFSSSLEAEIWSIHKGLEIILERKLRNVSIESDSLTAVNLIKEGNPSNHPQSVLIHEAHYIMVRTNTPIEHTYRSANQCADHLARMGVEQTEGLVFVMDMPIAMREFVLRDSLNIRQVQD</sequence>
<name>A0ACC0NI09_RHOML</name>
<gene>
    <name evidence="1" type="ORF">RHMOL_Rhmol06G0271600</name>
</gene>